<dbReference type="PANTHER" id="PTHR34989">
    <property type="entry name" value="PROTEIN HDED"/>
    <property type="match status" value="1"/>
</dbReference>
<keyword evidence="1" id="KW-1133">Transmembrane helix</keyword>
<evidence type="ECO:0000256" key="1">
    <source>
        <dbReference type="SAM" id="Phobius"/>
    </source>
</evidence>
<keyword evidence="3" id="KW-1185">Reference proteome</keyword>
<dbReference type="PANTHER" id="PTHR34989:SF1">
    <property type="entry name" value="PROTEIN HDED"/>
    <property type="match status" value="1"/>
</dbReference>
<feature type="transmembrane region" description="Helical" evidence="1">
    <location>
        <begin position="79"/>
        <end position="99"/>
    </location>
</feature>
<dbReference type="AlphaFoldDB" id="A0A1I4BHQ4"/>
<keyword evidence="1" id="KW-0472">Membrane</keyword>
<evidence type="ECO:0000313" key="3">
    <source>
        <dbReference type="Proteomes" id="UP000199607"/>
    </source>
</evidence>
<proteinExistence type="predicted"/>
<name>A0A1I4BHQ4_9EURY</name>
<feature type="transmembrane region" description="Helical" evidence="1">
    <location>
        <begin position="27"/>
        <end position="46"/>
    </location>
</feature>
<feature type="transmembrane region" description="Helical" evidence="1">
    <location>
        <begin position="105"/>
        <end position="125"/>
    </location>
</feature>
<keyword evidence="1" id="KW-0812">Transmembrane</keyword>
<feature type="transmembrane region" description="Helical" evidence="1">
    <location>
        <begin position="137"/>
        <end position="157"/>
    </location>
</feature>
<dbReference type="GO" id="GO:0005886">
    <property type="term" value="C:plasma membrane"/>
    <property type="evidence" value="ECO:0007669"/>
    <property type="project" value="TreeGrafter"/>
</dbReference>
<reference evidence="3" key="1">
    <citation type="submission" date="2016-10" db="EMBL/GenBank/DDBJ databases">
        <authorList>
            <person name="Varghese N."/>
            <person name="Submissions S."/>
        </authorList>
    </citation>
    <scope>NUCLEOTIDE SEQUENCE [LARGE SCALE GENOMIC DNA]</scope>
    <source>
        <strain evidence="3">CGMCC 1.7738</strain>
    </source>
</reference>
<dbReference type="Pfam" id="PF03729">
    <property type="entry name" value="DUF308"/>
    <property type="match status" value="1"/>
</dbReference>
<gene>
    <name evidence="2" type="ORF">SAMN04487950_0566</name>
</gene>
<dbReference type="EMBL" id="FOTC01000001">
    <property type="protein sequence ID" value="SFK68365.1"/>
    <property type="molecule type" value="Genomic_DNA"/>
</dbReference>
<dbReference type="InterPro" id="IPR052712">
    <property type="entry name" value="Acid_resist_chaperone_HdeD"/>
</dbReference>
<protein>
    <submittedName>
        <fullName evidence="2">Uncharacterized membrane protein HdeD, DUF308 family</fullName>
    </submittedName>
</protein>
<accession>A0A1I4BHQ4</accession>
<dbReference type="Proteomes" id="UP000199607">
    <property type="component" value="Unassembled WGS sequence"/>
</dbReference>
<dbReference type="RefSeq" id="WP_089865435.1">
    <property type="nucleotide sequence ID" value="NZ_FOTC01000001.1"/>
</dbReference>
<feature type="transmembrane region" description="Helical" evidence="1">
    <location>
        <begin position="163"/>
        <end position="185"/>
    </location>
</feature>
<dbReference type="STRING" id="553466.SAMN04487950_0566"/>
<dbReference type="InterPro" id="IPR005325">
    <property type="entry name" value="DUF308_memb"/>
</dbReference>
<sequence>MESTTEYPESNTNVALSNTLQGNWRPLLYAGIVLSVIGLIAIVAPFLTGISIAMLVGALLVVGGLFHFVGAFKGQGWAGFVWQILLGAIGVVAGLVILFNPLFGLLTLTLVVIGYLFASGVVEILMGYRLRGEKNWFWSVVSGVLGIALAVLLWSGFPSTALWAVGLLFGINLLLTGTSMVAIALGGRTADEPTESGQVAGAGGV</sequence>
<organism evidence="2 3">
    <name type="scientific">Halogranum rubrum</name>
    <dbReference type="NCBI Taxonomy" id="553466"/>
    <lineage>
        <taxon>Archaea</taxon>
        <taxon>Methanobacteriati</taxon>
        <taxon>Methanobacteriota</taxon>
        <taxon>Stenosarchaea group</taxon>
        <taxon>Halobacteria</taxon>
        <taxon>Halobacteriales</taxon>
        <taxon>Haloferacaceae</taxon>
    </lineage>
</organism>
<feature type="transmembrane region" description="Helical" evidence="1">
    <location>
        <begin position="52"/>
        <end position="72"/>
    </location>
</feature>
<evidence type="ECO:0000313" key="2">
    <source>
        <dbReference type="EMBL" id="SFK68365.1"/>
    </source>
</evidence>